<dbReference type="SMART" id="SM00422">
    <property type="entry name" value="HTH_MERR"/>
    <property type="match status" value="1"/>
</dbReference>
<protein>
    <recommendedName>
        <fullName evidence="1">Mercuric resistance operon regulatory protein</fullName>
    </recommendedName>
</protein>
<dbReference type="Proteomes" id="UP000603602">
    <property type="component" value="Unassembled WGS sequence"/>
</dbReference>
<evidence type="ECO:0000256" key="8">
    <source>
        <dbReference type="SAM" id="Coils"/>
    </source>
</evidence>
<dbReference type="GO" id="GO:0003677">
    <property type="term" value="F:DNA binding"/>
    <property type="evidence" value="ECO:0007669"/>
    <property type="project" value="UniProtKB-KW"/>
</dbReference>
<reference evidence="12" key="1">
    <citation type="submission" date="2023-07" db="EMBL/GenBank/DDBJ databases">
        <title>Thauera sp. CAU 1555 isolated from sand of Yaerae Beach.</title>
        <authorList>
            <person name="Kim W."/>
        </authorList>
    </citation>
    <scope>NUCLEOTIDE SEQUENCE [LARGE SCALE GENOMIC DNA]</scope>
    <source>
        <strain evidence="12">CAU 1555</strain>
    </source>
</reference>
<evidence type="ECO:0000259" key="10">
    <source>
        <dbReference type="PROSITE" id="PS50937"/>
    </source>
</evidence>
<comment type="function">
    <text evidence="7">Mediates the mercuric-dependent induction of mercury resistance operon. In the absence of mercury MerR represses transcription by binding tightly to the mer operator region; when mercury is present the dimeric complex binds a single ion and becomes a potent transcriptional activator, while remaining bound to the mer site.</text>
</comment>
<dbReference type="InterPro" id="IPR047057">
    <property type="entry name" value="MerR_fam"/>
</dbReference>
<keyword evidence="3" id="KW-0476">Mercury</keyword>
<evidence type="ECO:0000256" key="5">
    <source>
        <dbReference type="ARBA" id="ARBA00023125"/>
    </source>
</evidence>
<dbReference type="InterPro" id="IPR000551">
    <property type="entry name" value="MerR-type_HTH_dom"/>
</dbReference>
<name>A0ABR9B6C0_9RHOO</name>
<keyword evidence="4" id="KW-0805">Transcription regulation</keyword>
<feature type="domain" description="HTH merR-type" evidence="10">
    <location>
        <begin position="21"/>
        <end position="90"/>
    </location>
</feature>
<gene>
    <name evidence="11" type="ORF">IFO67_01480</name>
</gene>
<proteinExistence type="predicted"/>
<evidence type="ECO:0000313" key="12">
    <source>
        <dbReference type="Proteomes" id="UP000603602"/>
    </source>
</evidence>
<dbReference type="CDD" id="cd04783">
    <property type="entry name" value="HTH_MerR1"/>
    <property type="match status" value="1"/>
</dbReference>
<organism evidence="11 12">
    <name type="scientific">Thauera sedimentorum</name>
    <dbReference type="NCBI Taxonomy" id="2767595"/>
    <lineage>
        <taxon>Bacteria</taxon>
        <taxon>Pseudomonadati</taxon>
        <taxon>Pseudomonadota</taxon>
        <taxon>Betaproteobacteria</taxon>
        <taxon>Rhodocyclales</taxon>
        <taxon>Zoogloeaceae</taxon>
        <taxon>Thauera</taxon>
    </lineage>
</organism>
<evidence type="ECO:0000256" key="9">
    <source>
        <dbReference type="SAM" id="MobiDB-lite"/>
    </source>
</evidence>
<keyword evidence="8" id="KW-0175">Coiled coil</keyword>
<comment type="caution">
    <text evidence="11">The sequence shown here is derived from an EMBL/GenBank/DDBJ whole genome shotgun (WGS) entry which is preliminary data.</text>
</comment>
<keyword evidence="12" id="KW-1185">Reference proteome</keyword>
<dbReference type="RefSeq" id="WP_187716395.1">
    <property type="nucleotide sequence ID" value="NZ_JACTAH010000001.1"/>
</dbReference>
<evidence type="ECO:0000313" key="11">
    <source>
        <dbReference type="EMBL" id="MBD8501548.1"/>
    </source>
</evidence>
<dbReference type="PANTHER" id="PTHR30204:SF94">
    <property type="entry name" value="HEAVY METAL-DEPENDENT TRANSCRIPTIONAL REGULATOR HI_0293-RELATED"/>
    <property type="match status" value="1"/>
</dbReference>
<keyword evidence="2" id="KW-0475">Mercuric resistance</keyword>
<evidence type="ECO:0000256" key="7">
    <source>
        <dbReference type="ARBA" id="ARBA00024874"/>
    </source>
</evidence>
<dbReference type="Pfam" id="PF09278">
    <property type="entry name" value="MerR-DNA-bind"/>
    <property type="match status" value="1"/>
</dbReference>
<accession>A0ABR9B6C0</accession>
<dbReference type="EMBL" id="JACYTO010000001">
    <property type="protein sequence ID" value="MBD8501548.1"/>
    <property type="molecule type" value="Genomic_DNA"/>
</dbReference>
<dbReference type="InterPro" id="IPR009061">
    <property type="entry name" value="DNA-bd_dom_put_sf"/>
</dbReference>
<evidence type="ECO:0000256" key="1">
    <source>
        <dbReference type="ARBA" id="ARBA00017146"/>
    </source>
</evidence>
<evidence type="ECO:0000256" key="6">
    <source>
        <dbReference type="ARBA" id="ARBA00023163"/>
    </source>
</evidence>
<dbReference type="PROSITE" id="PS50937">
    <property type="entry name" value="HTH_MERR_2"/>
    <property type="match status" value="1"/>
</dbReference>
<dbReference type="InterPro" id="IPR011794">
    <property type="entry name" value="MerR"/>
</dbReference>
<sequence>MNTHTSRPPLPSRNATTAEPGLTIGRLASAAGVGVETVRYYQRRGLIGTPAGRKGAFGVYDAQTVSRLRFIRRAQTLGFSLDEVAGLLALDEERDRDTARALAQAKIDDIENRIRQLEDMRSALKGLVHCCEHTEAPAPCPILQALDGER</sequence>
<evidence type="ECO:0000256" key="2">
    <source>
        <dbReference type="ARBA" id="ARBA00022466"/>
    </source>
</evidence>
<evidence type="ECO:0000256" key="4">
    <source>
        <dbReference type="ARBA" id="ARBA00023015"/>
    </source>
</evidence>
<dbReference type="PRINTS" id="PR00040">
    <property type="entry name" value="HTHMERR"/>
</dbReference>
<dbReference type="SUPFAM" id="SSF46955">
    <property type="entry name" value="Putative DNA-binding domain"/>
    <property type="match status" value="1"/>
</dbReference>
<evidence type="ECO:0000256" key="3">
    <source>
        <dbReference type="ARBA" id="ARBA00022914"/>
    </source>
</evidence>
<dbReference type="InterPro" id="IPR015358">
    <property type="entry name" value="Tscrpt_reg_MerR_DNA-bd"/>
</dbReference>
<keyword evidence="5 11" id="KW-0238">DNA-binding</keyword>
<keyword evidence="6" id="KW-0804">Transcription</keyword>
<dbReference type="PANTHER" id="PTHR30204">
    <property type="entry name" value="REDOX-CYCLING DRUG-SENSING TRANSCRIPTIONAL ACTIVATOR SOXR"/>
    <property type="match status" value="1"/>
</dbReference>
<dbReference type="Gene3D" id="1.10.1660.10">
    <property type="match status" value="1"/>
</dbReference>
<feature type="region of interest" description="Disordered" evidence="9">
    <location>
        <begin position="1"/>
        <end position="21"/>
    </location>
</feature>
<feature type="coiled-coil region" evidence="8">
    <location>
        <begin position="100"/>
        <end position="127"/>
    </location>
</feature>